<dbReference type="RefSeq" id="WP_376830637.1">
    <property type="nucleotide sequence ID" value="NZ_JBHLWR010000006.1"/>
</dbReference>
<protein>
    <submittedName>
        <fullName evidence="2">DUF6285 domain-containing protein</fullName>
    </submittedName>
</protein>
<accession>A0ABV7LFD7</accession>
<reference evidence="3" key="1">
    <citation type="journal article" date="2019" name="Int. J. Syst. Evol. Microbiol.">
        <title>The Global Catalogue of Microorganisms (GCM) 10K type strain sequencing project: providing services to taxonomists for standard genome sequencing and annotation.</title>
        <authorList>
            <consortium name="The Broad Institute Genomics Platform"/>
            <consortium name="The Broad Institute Genome Sequencing Center for Infectious Disease"/>
            <person name="Wu L."/>
            <person name="Ma J."/>
        </authorList>
    </citation>
    <scope>NUCLEOTIDE SEQUENCE [LARGE SCALE GENOMIC DNA]</scope>
    <source>
        <strain evidence="3">CCM 7941</strain>
    </source>
</reference>
<evidence type="ECO:0000313" key="2">
    <source>
        <dbReference type="EMBL" id="MFC3266625.1"/>
    </source>
</evidence>
<sequence length="116" mass="13072">MPSSLPQAADLVAVVREFLEREILPESSGARWFNVRVAANVLAMVERELQLGRDLDAAEAERLRRFVSGDSREEMVKALSDGVREGRIDWRSGGLAEHLLQTCEDALKVNNPKWLR</sequence>
<feature type="domain" description="DUF6285" evidence="1">
    <location>
        <begin position="25"/>
        <end position="114"/>
    </location>
</feature>
<dbReference type="Proteomes" id="UP001595536">
    <property type="component" value="Unassembled WGS sequence"/>
</dbReference>
<organism evidence="2 3">
    <name type="scientific">Camelimonas abortus</name>
    <dbReference type="NCBI Taxonomy" id="1017184"/>
    <lineage>
        <taxon>Bacteria</taxon>
        <taxon>Pseudomonadati</taxon>
        <taxon>Pseudomonadota</taxon>
        <taxon>Alphaproteobacteria</taxon>
        <taxon>Hyphomicrobiales</taxon>
        <taxon>Chelatococcaceae</taxon>
        <taxon>Camelimonas</taxon>
    </lineage>
</organism>
<proteinExistence type="predicted"/>
<dbReference type="InterPro" id="IPR046252">
    <property type="entry name" value="DUF6285"/>
</dbReference>
<evidence type="ECO:0000313" key="3">
    <source>
        <dbReference type="Proteomes" id="UP001595536"/>
    </source>
</evidence>
<gene>
    <name evidence="2" type="ORF">ACFOEX_09705</name>
</gene>
<dbReference type="Pfam" id="PF19802">
    <property type="entry name" value="DUF6285"/>
    <property type="match status" value="1"/>
</dbReference>
<name>A0ABV7LFD7_9HYPH</name>
<comment type="caution">
    <text evidence="2">The sequence shown here is derived from an EMBL/GenBank/DDBJ whole genome shotgun (WGS) entry which is preliminary data.</text>
</comment>
<keyword evidence="3" id="KW-1185">Reference proteome</keyword>
<evidence type="ECO:0000259" key="1">
    <source>
        <dbReference type="Pfam" id="PF19802"/>
    </source>
</evidence>
<dbReference type="EMBL" id="JBHRUV010000046">
    <property type="protein sequence ID" value="MFC3266625.1"/>
    <property type="molecule type" value="Genomic_DNA"/>
</dbReference>